<gene>
    <name evidence="1" type="ORF">NPIL_280271</name>
</gene>
<dbReference type="EMBL" id="BMAW01037517">
    <property type="protein sequence ID" value="GFU48824.1"/>
    <property type="molecule type" value="Genomic_DNA"/>
</dbReference>
<keyword evidence="2" id="KW-1185">Reference proteome</keyword>
<sequence>MDFNVKNSVSKCTKSFIFQINGQGTQTGSDIERAANKQKDPEKANSNNHYNSCNRNAYALLGKPSENYWGSHPKEGFYPKEKVFQPIVTEKTKTNDSLYRIDEERWLGYTSSLKSPYLTVNIMDSLEIC</sequence>
<accession>A0A8X6QVW8</accession>
<organism evidence="1 2">
    <name type="scientific">Nephila pilipes</name>
    <name type="common">Giant wood spider</name>
    <name type="synonym">Nephila maculata</name>
    <dbReference type="NCBI Taxonomy" id="299642"/>
    <lineage>
        <taxon>Eukaryota</taxon>
        <taxon>Metazoa</taxon>
        <taxon>Ecdysozoa</taxon>
        <taxon>Arthropoda</taxon>
        <taxon>Chelicerata</taxon>
        <taxon>Arachnida</taxon>
        <taxon>Araneae</taxon>
        <taxon>Araneomorphae</taxon>
        <taxon>Entelegynae</taxon>
        <taxon>Araneoidea</taxon>
        <taxon>Nephilidae</taxon>
        <taxon>Nephila</taxon>
    </lineage>
</organism>
<evidence type="ECO:0000313" key="1">
    <source>
        <dbReference type="EMBL" id="GFU48824.1"/>
    </source>
</evidence>
<comment type="caution">
    <text evidence="1">The sequence shown here is derived from an EMBL/GenBank/DDBJ whole genome shotgun (WGS) entry which is preliminary data.</text>
</comment>
<reference evidence="1" key="1">
    <citation type="submission" date="2020-08" db="EMBL/GenBank/DDBJ databases">
        <title>Multicomponent nature underlies the extraordinary mechanical properties of spider dragline silk.</title>
        <authorList>
            <person name="Kono N."/>
            <person name="Nakamura H."/>
            <person name="Mori M."/>
            <person name="Yoshida Y."/>
            <person name="Ohtoshi R."/>
            <person name="Malay A.D."/>
            <person name="Moran D.A.P."/>
            <person name="Tomita M."/>
            <person name="Numata K."/>
            <person name="Arakawa K."/>
        </authorList>
    </citation>
    <scope>NUCLEOTIDE SEQUENCE</scope>
</reference>
<evidence type="ECO:0000313" key="2">
    <source>
        <dbReference type="Proteomes" id="UP000887013"/>
    </source>
</evidence>
<dbReference type="AlphaFoldDB" id="A0A8X6QVW8"/>
<proteinExistence type="predicted"/>
<protein>
    <submittedName>
        <fullName evidence="1">Uncharacterized protein</fullName>
    </submittedName>
</protein>
<name>A0A8X6QVW8_NEPPI</name>
<dbReference type="Proteomes" id="UP000887013">
    <property type="component" value="Unassembled WGS sequence"/>
</dbReference>